<evidence type="ECO:0000313" key="3">
    <source>
        <dbReference type="Proteomes" id="UP000593970"/>
    </source>
</evidence>
<evidence type="ECO:0008006" key="4">
    <source>
        <dbReference type="Google" id="ProtNLM"/>
    </source>
</evidence>
<dbReference type="EMBL" id="CP051169">
    <property type="protein sequence ID" value="QOK97444.1"/>
    <property type="molecule type" value="Genomic_DNA"/>
</dbReference>
<organism evidence="2 3">
    <name type="scientific">Ralstonia solanacearum</name>
    <name type="common">Pseudomonas solanacearum</name>
    <dbReference type="NCBI Taxonomy" id="305"/>
    <lineage>
        <taxon>Bacteria</taxon>
        <taxon>Pseudomonadati</taxon>
        <taxon>Pseudomonadota</taxon>
        <taxon>Betaproteobacteria</taxon>
        <taxon>Burkholderiales</taxon>
        <taxon>Burkholderiaceae</taxon>
        <taxon>Ralstonia</taxon>
        <taxon>Ralstonia solanacearum species complex</taxon>
    </lineage>
</organism>
<evidence type="ECO:0000313" key="2">
    <source>
        <dbReference type="EMBL" id="QOK97444.1"/>
    </source>
</evidence>
<feature type="transmembrane region" description="Helical" evidence="1">
    <location>
        <begin position="126"/>
        <end position="143"/>
    </location>
</feature>
<dbReference type="AlphaFoldDB" id="A0AA92K2I6"/>
<dbReference type="Proteomes" id="UP000593970">
    <property type="component" value="Chromosome"/>
</dbReference>
<sequence>MMSSYPYDTFASTEFASHMSRPPSTRPLNQNGAKMGIQCPKCSSDNVQSIRAVLQSGTTYSTGSIVGVGVGTDGAGTFGGSTASTSQTSLAARFSPPKKPKKLEIISGAVMSLATSPWLFSKTPLMAITIGIILWWVWEILAYKKRDKKYKEEYPIWKNMHDHGYYCHRCSYTFLVK</sequence>
<keyword evidence="1" id="KW-1133">Transmembrane helix</keyword>
<proteinExistence type="predicted"/>
<keyword evidence="1" id="KW-0472">Membrane</keyword>
<name>A0AA92K2I6_RALSL</name>
<evidence type="ECO:0000256" key="1">
    <source>
        <dbReference type="SAM" id="Phobius"/>
    </source>
</evidence>
<keyword evidence="1" id="KW-0812">Transmembrane</keyword>
<gene>
    <name evidence="2" type="ORF">HF909_14075</name>
</gene>
<protein>
    <recommendedName>
        <fullName evidence="4">Transmembrane protein</fullName>
    </recommendedName>
</protein>
<accession>A0AA92K2I6</accession>
<reference evidence="3" key="1">
    <citation type="submission" date="2020-04" db="EMBL/GenBank/DDBJ databases">
        <title>Ralstonia solanacearum UW576, UW763, UW773, and UW774.</title>
        <authorList>
            <person name="Steidl O."/>
            <person name="Truchon A."/>
            <person name="Allen C."/>
        </authorList>
    </citation>
    <scope>NUCLEOTIDE SEQUENCE [LARGE SCALE GENOMIC DNA]</scope>
    <source>
        <strain evidence="3">UW774</strain>
    </source>
</reference>